<comment type="subcellular location">
    <subcellularLocation>
        <location evidence="1">Nucleus</location>
    </subcellularLocation>
</comment>
<dbReference type="GeneID" id="77676902"/>
<evidence type="ECO:0000256" key="1">
    <source>
        <dbReference type="ARBA" id="ARBA00004123"/>
    </source>
</evidence>
<dbReference type="GO" id="GO:0000110">
    <property type="term" value="C:nucleotide-excision repair factor 1 complex"/>
    <property type="evidence" value="ECO:0007669"/>
    <property type="project" value="TreeGrafter"/>
</dbReference>
<dbReference type="EMBL" id="AKIJ01000004">
    <property type="protein sequence ID" value="KFG25940.1"/>
    <property type="molecule type" value="Genomic_DNA"/>
</dbReference>
<evidence type="ECO:0000256" key="7">
    <source>
        <dbReference type="ARBA" id="ARBA00023125"/>
    </source>
</evidence>
<dbReference type="PANTHER" id="PTHR10150">
    <property type="entry name" value="DNA REPAIR ENDONUCLEASE XPF"/>
    <property type="match status" value="1"/>
</dbReference>
<dbReference type="CDD" id="cd20078">
    <property type="entry name" value="XPF_nuclease_XPF_euk"/>
    <property type="match status" value="1"/>
</dbReference>
<keyword evidence="4" id="KW-0255">Endonuclease</keyword>
<evidence type="ECO:0000256" key="8">
    <source>
        <dbReference type="ARBA" id="ARBA00023204"/>
    </source>
</evidence>
<organism evidence="11 12">
    <name type="scientific">Nematocida ausubeli (strain ATCC PRA-371 / ERTm2)</name>
    <name type="common">Nematode killer fungus</name>
    <dbReference type="NCBI Taxonomy" id="1913371"/>
    <lineage>
        <taxon>Eukaryota</taxon>
        <taxon>Fungi</taxon>
        <taxon>Fungi incertae sedis</taxon>
        <taxon>Microsporidia</taxon>
        <taxon>Nematocida</taxon>
    </lineage>
</organism>
<evidence type="ECO:0000256" key="5">
    <source>
        <dbReference type="ARBA" id="ARBA00022763"/>
    </source>
</evidence>
<keyword evidence="7" id="KW-0238">DNA-binding</keyword>
<dbReference type="InterPro" id="IPR047520">
    <property type="entry name" value="XPF_nuclease"/>
</dbReference>
<dbReference type="AlphaFoldDB" id="A0A086J1C2"/>
<dbReference type="Gene3D" id="1.10.150.20">
    <property type="entry name" value="5' to 3' exonuclease, C-terminal subdomain"/>
    <property type="match status" value="1"/>
</dbReference>
<keyword evidence="5" id="KW-0227">DNA damage</keyword>
<dbReference type="SMART" id="SM00891">
    <property type="entry name" value="ERCC4"/>
    <property type="match status" value="1"/>
</dbReference>
<comment type="similarity">
    <text evidence="2">Belongs to the XPF family.</text>
</comment>
<dbReference type="Gene3D" id="3.40.50.10130">
    <property type="match status" value="1"/>
</dbReference>
<evidence type="ECO:0000256" key="9">
    <source>
        <dbReference type="ARBA" id="ARBA00023242"/>
    </source>
</evidence>
<sequence length="690" mass="79316">MHGHEKKIVKEVLSHKRSIHMLYKGIRLGIILKNIAYKSEETLVIIGCTQQYIKKLQNSMQEALKNTKTQRKVKIPREITIKTTSAQRKRIYNEPGTVFVNEHIFLLDILKDNIQVSSGLIRVVYAVAERFLPCTKTMMDFILFGFNGPINILFEWAANKSFADIAMKGYFPASGVFLYPAFRKSVIKAFGDLEVNEITIPIDPHRRQIQTELMELARKVKNIGNNSGFREYILKTVASLEFGLFLLHNSPIERFLQYIRDISDISHVMNQLVKLYGIPDTIHSRTVVYQHILAWLNLPEIEIILELSQEISKEEKAFPKKALLQKISEEDALIFVDQPEITRNQEIDPRECYGLDSVPGRICSSQKLISSIHTHLSKQGIQAKKREKITETRNNPKITKIILMNHSLGFLRKVNMCRERWNKKGVEFSVTIINLRDSSEELNYLQEIAAEKDAFLYGIGFKQNRPEAIDKNLYTKEPNNPNAPLLEIDIRELRSSLPLYLAQKFNSQFRLEFKQLPVGDYILNKSYYIERKRIDDFAGSLNNGRLMKQLQALDYIRGSGYLLIEFPTETKISFMSYTNRLQQIDLTSKIITLLETMKTTYIFYSSTERHSSALINALARKPATEITSHKAQSPAVIEALISVPGVNNDNVSIIFKRFQSMHDLITASKERLISALGEVHGTRVYEFFGA</sequence>
<dbReference type="GO" id="GO:1901255">
    <property type="term" value="P:nucleotide-excision repair involved in interstrand cross-link repair"/>
    <property type="evidence" value="ECO:0007669"/>
    <property type="project" value="TreeGrafter"/>
</dbReference>
<keyword evidence="3" id="KW-0540">Nuclease</keyword>
<accession>A0A086J1C2</accession>
<dbReference type="InterPro" id="IPR010994">
    <property type="entry name" value="RuvA_2-like"/>
</dbReference>
<dbReference type="HOGENOM" id="CLU_399054_0_0_1"/>
<feature type="domain" description="ERCC4" evidence="10">
    <location>
        <begin position="485"/>
        <end position="568"/>
    </location>
</feature>
<dbReference type="GO" id="GO:0003684">
    <property type="term" value="F:damaged DNA binding"/>
    <property type="evidence" value="ECO:0007669"/>
    <property type="project" value="TreeGrafter"/>
</dbReference>
<evidence type="ECO:0000313" key="11">
    <source>
        <dbReference type="EMBL" id="KFG25940.1"/>
    </source>
</evidence>
<comment type="caution">
    <text evidence="11">The sequence shown here is derived from an EMBL/GenBank/DDBJ whole genome shotgun (WGS) entry which is preliminary data.</text>
</comment>
<dbReference type="Pfam" id="PF02732">
    <property type="entry name" value="ERCC4"/>
    <property type="match status" value="1"/>
</dbReference>
<keyword evidence="6" id="KW-0378">Hydrolase</keyword>
<evidence type="ECO:0000256" key="2">
    <source>
        <dbReference type="ARBA" id="ARBA00010015"/>
    </source>
</evidence>
<evidence type="ECO:0000256" key="3">
    <source>
        <dbReference type="ARBA" id="ARBA00022722"/>
    </source>
</evidence>
<protein>
    <recommendedName>
        <fullName evidence="10">ERCC4 domain-containing protein</fullName>
    </recommendedName>
</protein>
<dbReference type="SUPFAM" id="SSF52980">
    <property type="entry name" value="Restriction endonuclease-like"/>
    <property type="match status" value="1"/>
</dbReference>
<keyword evidence="8" id="KW-0234">DNA repair</keyword>
<dbReference type="PANTHER" id="PTHR10150:SF0">
    <property type="entry name" value="DNA REPAIR ENDONUCLEASE XPF"/>
    <property type="match status" value="1"/>
</dbReference>
<reference evidence="11 12" key="1">
    <citation type="journal article" date="2014" name="Genome Announc.">
        <title>Genome Sequence of the Microsporidian Species Nematocida sp1 Strain ERTm6 (ATCC PRA-372).</title>
        <authorList>
            <person name="Bakowski M.A."/>
            <person name="Priest M."/>
            <person name="Young S."/>
            <person name="Cuomo C.A."/>
            <person name="Troemel E.R."/>
        </authorList>
    </citation>
    <scope>NUCLEOTIDE SEQUENCE [LARGE SCALE GENOMIC DNA]</scope>
    <source>
        <strain evidence="11 12">ERTm6</strain>
    </source>
</reference>
<dbReference type="SUPFAM" id="SSF47781">
    <property type="entry name" value="RuvA domain 2-like"/>
    <property type="match status" value="1"/>
</dbReference>
<proteinExistence type="inferred from homology"/>
<gene>
    <name evidence="11" type="ORF">NESG_01929</name>
</gene>
<dbReference type="RefSeq" id="XP_052904495.1">
    <property type="nucleotide sequence ID" value="XM_053049545.1"/>
</dbReference>
<keyword evidence="9" id="KW-0539">Nucleus</keyword>
<dbReference type="Proteomes" id="UP000054524">
    <property type="component" value="Unassembled WGS sequence"/>
</dbReference>
<dbReference type="GO" id="GO:0000724">
    <property type="term" value="P:double-strand break repair via homologous recombination"/>
    <property type="evidence" value="ECO:0007669"/>
    <property type="project" value="TreeGrafter"/>
</dbReference>
<name>A0A086J1C2_NEMA1</name>
<dbReference type="GO" id="GO:0003697">
    <property type="term" value="F:single-stranded DNA binding"/>
    <property type="evidence" value="ECO:0007669"/>
    <property type="project" value="TreeGrafter"/>
</dbReference>
<keyword evidence="12" id="KW-1185">Reference proteome</keyword>
<evidence type="ECO:0000313" key="12">
    <source>
        <dbReference type="Proteomes" id="UP000054524"/>
    </source>
</evidence>
<dbReference type="GO" id="GO:0000014">
    <property type="term" value="F:single-stranded DNA endodeoxyribonuclease activity"/>
    <property type="evidence" value="ECO:0007669"/>
    <property type="project" value="TreeGrafter"/>
</dbReference>
<dbReference type="InterPro" id="IPR006166">
    <property type="entry name" value="ERCC4_domain"/>
</dbReference>
<evidence type="ECO:0000256" key="4">
    <source>
        <dbReference type="ARBA" id="ARBA00022759"/>
    </source>
</evidence>
<evidence type="ECO:0000256" key="6">
    <source>
        <dbReference type="ARBA" id="ARBA00022801"/>
    </source>
</evidence>
<evidence type="ECO:0000259" key="10">
    <source>
        <dbReference type="SMART" id="SM00891"/>
    </source>
</evidence>
<dbReference type="InterPro" id="IPR011335">
    <property type="entry name" value="Restrct_endonuc-II-like"/>
</dbReference>
<dbReference type="GO" id="GO:0000712">
    <property type="term" value="P:resolution of meiotic recombination intermediates"/>
    <property type="evidence" value="ECO:0007669"/>
    <property type="project" value="TreeGrafter"/>
</dbReference>